<dbReference type="Gene3D" id="3.10.180.10">
    <property type="entry name" value="2,3-Dihydroxybiphenyl 1,2-Dioxygenase, domain 1"/>
    <property type="match status" value="1"/>
</dbReference>
<evidence type="ECO:0000313" key="3">
    <source>
        <dbReference type="Proteomes" id="UP001243846"/>
    </source>
</evidence>
<feature type="compositionally biased region" description="Basic and acidic residues" evidence="1">
    <location>
        <begin position="1"/>
        <end position="19"/>
    </location>
</feature>
<evidence type="ECO:0000313" key="2">
    <source>
        <dbReference type="EMBL" id="MDN3711157.1"/>
    </source>
</evidence>
<keyword evidence="3" id="KW-1185">Reference proteome</keyword>
<reference evidence="3" key="1">
    <citation type="journal article" date="2019" name="Int. J. Syst. Evol. Microbiol.">
        <title>The Global Catalogue of Microorganisms (GCM) 10K type strain sequencing project: providing services to taxonomists for standard genome sequencing and annotation.</title>
        <authorList>
            <consortium name="The Broad Institute Genomics Platform"/>
            <consortium name="The Broad Institute Genome Sequencing Center for Infectious Disease"/>
            <person name="Wu L."/>
            <person name="Ma J."/>
        </authorList>
    </citation>
    <scope>NUCLEOTIDE SEQUENCE [LARGE SCALE GENOMIC DNA]</scope>
    <source>
        <strain evidence="3">CECT 8482</strain>
    </source>
</reference>
<comment type="caution">
    <text evidence="2">The sequence shown here is derived from an EMBL/GenBank/DDBJ whole genome shotgun (WGS) entry which is preliminary data.</text>
</comment>
<protein>
    <recommendedName>
        <fullName evidence="4">VOC family protein</fullName>
    </recommendedName>
</protein>
<feature type="region of interest" description="Disordered" evidence="1">
    <location>
        <begin position="1"/>
        <end position="26"/>
    </location>
</feature>
<dbReference type="Proteomes" id="UP001243846">
    <property type="component" value="Unassembled WGS sequence"/>
</dbReference>
<accession>A0ABT8D6W6</accession>
<gene>
    <name evidence="2" type="ORF">QWZ10_03735</name>
</gene>
<sequence length="89" mass="9831">MDHPRGAEITRRHDPDGRRQARTTRRRTAIGVSVALRFGDIDEARAVFEQLSDGGAVASPFGATFYSPGCGTTRDRYGTSWLVMTTESR</sequence>
<dbReference type="EMBL" id="JAUFRC010000001">
    <property type="protein sequence ID" value="MDN3711157.1"/>
    <property type="molecule type" value="Genomic_DNA"/>
</dbReference>
<evidence type="ECO:0000256" key="1">
    <source>
        <dbReference type="SAM" id="MobiDB-lite"/>
    </source>
</evidence>
<proteinExistence type="predicted"/>
<name>A0ABT8D6W6_9RHOB</name>
<organism evidence="2 3">
    <name type="scientific">Paracoccus cavernae</name>
    <dbReference type="NCBI Taxonomy" id="1571207"/>
    <lineage>
        <taxon>Bacteria</taxon>
        <taxon>Pseudomonadati</taxon>
        <taxon>Pseudomonadota</taxon>
        <taxon>Alphaproteobacteria</taxon>
        <taxon>Rhodobacterales</taxon>
        <taxon>Paracoccaceae</taxon>
        <taxon>Paracoccus</taxon>
    </lineage>
</organism>
<dbReference type="InterPro" id="IPR029068">
    <property type="entry name" value="Glyas_Bleomycin-R_OHBP_Dase"/>
</dbReference>
<evidence type="ECO:0008006" key="4">
    <source>
        <dbReference type="Google" id="ProtNLM"/>
    </source>
</evidence>
<dbReference type="SUPFAM" id="SSF54593">
    <property type="entry name" value="Glyoxalase/Bleomycin resistance protein/Dihydroxybiphenyl dioxygenase"/>
    <property type="match status" value="1"/>
</dbReference>